<evidence type="ECO:0000259" key="7">
    <source>
        <dbReference type="Pfam" id="PF13473"/>
    </source>
</evidence>
<organism evidence="8 9">
    <name type="scientific">Gordonia aquimaris</name>
    <dbReference type="NCBI Taxonomy" id="2984863"/>
    <lineage>
        <taxon>Bacteria</taxon>
        <taxon>Bacillati</taxon>
        <taxon>Actinomycetota</taxon>
        <taxon>Actinomycetes</taxon>
        <taxon>Mycobacteriales</taxon>
        <taxon>Gordoniaceae</taxon>
        <taxon>Gordonia</taxon>
    </lineage>
</organism>
<feature type="region of interest" description="Disordered" evidence="4">
    <location>
        <begin position="232"/>
        <end position="257"/>
    </location>
</feature>
<dbReference type="InterPro" id="IPR053377">
    <property type="entry name" value="Iron_uptake_EfeM/EfeO"/>
</dbReference>
<comment type="subcellular location">
    <subcellularLocation>
        <location evidence="1">Periplasm</location>
    </subcellularLocation>
</comment>
<comment type="caution">
    <text evidence="8">The sequence shown here is derived from an EMBL/GenBank/DDBJ whole genome shotgun (WGS) entry which is preliminary data.</text>
</comment>
<protein>
    <submittedName>
        <fullName evidence="8">Peptidase M75 family protein</fullName>
    </submittedName>
</protein>
<dbReference type="Pfam" id="PF09375">
    <property type="entry name" value="Peptidase_M75"/>
    <property type="match status" value="1"/>
</dbReference>
<evidence type="ECO:0000256" key="4">
    <source>
        <dbReference type="SAM" id="MobiDB-lite"/>
    </source>
</evidence>
<feature type="compositionally biased region" description="Low complexity" evidence="4">
    <location>
        <begin position="242"/>
        <end position="257"/>
    </location>
</feature>
<dbReference type="InterPro" id="IPR018976">
    <property type="entry name" value="Imelysin-like"/>
</dbReference>
<feature type="chain" id="PRO_5040843530" evidence="5">
    <location>
        <begin position="24"/>
        <end position="402"/>
    </location>
</feature>
<dbReference type="NCBIfam" id="NF041757">
    <property type="entry name" value="EfeO"/>
    <property type="match status" value="1"/>
</dbReference>
<dbReference type="Gene3D" id="1.20.1420.20">
    <property type="entry name" value="M75 peptidase, HXXE motif"/>
    <property type="match status" value="1"/>
</dbReference>
<dbReference type="GO" id="GO:0042597">
    <property type="term" value="C:periplasmic space"/>
    <property type="evidence" value="ECO:0007669"/>
    <property type="project" value="UniProtKB-SubCell"/>
</dbReference>
<dbReference type="SUPFAM" id="SSF49503">
    <property type="entry name" value="Cupredoxins"/>
    <property type="match status" value="1"/>
</dbReference>
<evidence type="ECO:0000256" key="5">
    <source>
        <dbReference type="SAM" id="SignalP"/>
    </source>
</evidence>
<evidence type="ECO:0000313" key="8">
    <source>
        <dbReference type="EMBL" id="MCX2962639.1"/>
    </source>
</evidence>
<dbReference type="InterPro" id="IPR034981">
    <property type="entry name" value="Imelysin-like_EfeO/Algp7"/>
</dbReference>
<name>A0A9X3I3N7_9ACTN</name>
<proteinExistence type="inferred from homology"/>
<dbReference type="InterPro" id="IPR038352">
    <property type="entry name" value="Imelysin_sf"/>
</dbReference>
<dbReference type="AlphaFoldDB" id="A0A9X3I3N7"/>
<accession>A0A9X3I3N7</accession>
<dbReference type="PANTHER" id="PTHR39192:SF1">
    <property type="entry name" value="IRON UPTAKE SYSTEM COMPONENT EFEO"/>
    <property type="match status" value="1"/>
</dbReference>
<gene>
    <name evidence="8" type="ORF">OSB52_00875</name>
</gene>
<evidence type="ECO:0000256" key="3">
    <source>
        <dbReference type="ARBA" id="ARBA00022729"/>
    </source>
</evidence>
<dbReference type="EMBL" id="JAPKFM010000001">
    <property type="protein sequence ID" value="MCX2962639.1"/>
    <property type="molecule type" value="Genomic_DNA"/>
</dbReference>
<dbReference type="Pfam" id="PF13473">
    <property type="entry name" value="Cupredoxin_1"/>
    <property type="match status" value="1"/>
</dbReference>
<dbReference type="RefSeq" id="WP_266059684.1">
    <property type="nucleotide sequence ID" value="NZ_JAPKFM010000001.1"/>
</dbReference>
<feature type="domain" description="Imelysin-like" evidence="6">
    <location>
        <begin position="142"/>
        <end position="395"/>
    </location>
</feature>
<evidence type="ECO:0000256" key="1">
    <source>
        <dbReference type="ARBA" id="ARBA00004418"/>
    </source>
</evidence>
<dbReference type="PROSITE" id="PS51257">
    <property type="entry name" value="PROKAR_LIPOPROTEIN"/>
    <property type="match status" value="1"/>
</dbReference>
<dbReference type="InterPro" id="IPR050894">
    <property type="entry name" value="EfeM/EfeO_iron_uptake"/>
</dbReference>
<comment type="similarity">
    <text evidence="2">Belongs to the EfeM/EfeO family.</text>
</comment>
<dbReference type="InterPro" id="IPR008972">
    <property type="entry name" value="Cupredoxin"/>
</dbReference>
<sequence>MNPRSSTAVVLLALTVSAPLLLAGCTSKAGSDGAIAVTSSNDACDLDGTDAQTGDVNFTVTNNGSKVTEFYVYGNNNRVLGEVENIGPGLSGNLTVEVTDPGTYTVACKPGMVGTGIREEITVSGEKKDKEEVPADVNAAKERYLDYVRGQVAGLAAQAQIYVDHIKAGQLDEARAMFGQVRTFYERVEPVAESFPDLDPAIDMRWDDTEGGEQPFTGFHRTERILWPPQAQEVGEGPGQIAPDDAADATANDDQAAADTAAGELLANINSLKDEVDKPDFTFETRQFVQGPQALIDEIAATKVGGEEDRYSHTDLWDFAANVDGAETLIAEMQPIISAKDQALMDRITAQFADVRTAIDQYREGDGYVTYTQVSDAERKELSNKIDALSATLSQVPGLVLS</sequence>
<evidence type="ECO:0000259" key="6">
    <source>
        <dbReference type="Pfam" id="PF09375"/>
    </source>
</evidence>
<dbReference type="Gene3D" id="2.60.40.420">
    <property type="entry name" value="Cupredoxins - blue copper proteins"/>
    <property type="match status" value="1"/>
</dbReference>
<evidence type="ECO:0000313" key="9">
    <source>
        <dbReference type="Proteomes" id="UP001143347"/>
    </source>
</evidence>
<reference evidence="8" key="1">
    <citation type="submission" date="2022-10" db="EMBL/GenBank/DDBJ databases">
        <title>WGS of marine actinomycetes from Thailand.</title>
        <authorList>
            <person name="Thawai C."/>
        </authorList>
    </citation>
    <scope>NUCLEOTIDE SEQUENCE</scope>
    <source>
        <strain evidence="8">SW21</strain>
    </source>
</reference>
<feature type="signal peptide" evidence="5">
    <location>
        <begin position="1"/>
        <end position="23"/>
    </location>
</feature>
<dbReference type="PANTHER" id="PTHR39192">
    <property type="entry name" value="IRON UPTAKE SYSTEM COMPONENT EFEO"/>
    <property type="match status" value="1"/>
</dbReference>
<keyword evidence="9" id="KW-1185">Reference proteome</keyword>
<dbReference type="Proteomes" id="UP001143347">
    <property type="component" value="Unassembled WGS sequence"/>
</dbReference>
<evidence type="ECO:0000256" key="2">
    <source>
        <dbReference type="ARBA" id="ARBA00005989"/>
    </source>
</evidence>
<dbReference type="InterPro" id="IPR028096">
    <property type="entry name" value="EfeO_Cupredoxin"/>
</dbReference>
<keyword evidence="3 5" id="KW-0732">Signal</keyword>
<feature type="domain" description="EfeO-type cupredoxin-like" evidence="7">
    <location>
        <begin position="20"/>
        <end position="112"/>
    </location>
</feature>
<dbReference type="CDD" id="cd14656">
    <property type="entry name" value="Imelysin-like_EfeO"/>
    <property type="match status" value="1"/>
</dbReference>